<dbReference type="Pfam" id="PF00561">
    <property type="entry name" value="Abhydrolase_1"/>
    <property type="match status" value="1"/>
</dbReference>
<sequence length="442" mass="48484">MSTILIVLFLLILVVVAASLALGRATYEVDSARDTEFLELDGAWVRYNVIGGGPPVVLVHGWLSSSRIWEPLASRLAQRFTVYSLDLVGFGESDKPASGYGVRNGSRLLYAFCAHFGLARASVIGHDLGANMVVKLAADHPDLVGRIVLVSAPADEDQIDLPTPLWLATLPVIGPLFYALGRAARPVRRMWMRPFVADPDDLTDELVDDAGKSTPAAAARTLSISRREISRGRLVRQAAIIKMPMLVVSGEEDQIVDPHSVSAWAGSVQRAEICLMDACGHAPMIERPAEFNAQILAFLTGDARYLDHAEAQLPTAADQEAEPAEDREPDVLPDDEIAVPPEDVHASDDTADLTVEYPVSDEAPPKIHRKREGTYQADGQDETSEPQTDRVQNRRRRATSADDPIPELPEDLFDWPEPRREPRRPRPEDEEPPPSSNGPSRL</sequence>
<organism evidence="3 4">
    <name type="scientific">Rubrobacter tropicus</name>
    <dbReference type="NCBI Taxonomy" id="2653851"/>
    <lineage>
        <taxon>Bacteria</taxon>
        <taxon>Bacillati</taxon>
        <taxon>Actinomycetota</taxon>
        <taxon>Rubrobacteria</taxon>
        <taxon>Rubrobacterales</taxon>
        <taxon>Rubrobacteraceae</taxon>
        <taxon>Rubrobacter</taxon>
    </lineage>
</organism>
<dbReference type="InterPro" id="IPR029058">
    <property type="entry name" value="AB_hydrolase_fold"/>
</dbReference>
<accession>A0A6G8Q875</accession>
<proteinExistence type="predicted"/>
<dbReference type="GO" id="GO:0016020">
    <property type="term" value="C:membrane"/>
    <property type="evidence" value="ECO:0007669"/>
    <property type="project" value="TreeGrafter"/>
</dbReference>
<evidence type="ECO:0000313" key="4">
    <source>
        <dbReference type="Proteomes" id="UP000501452"/>
    </source>
</evidence>
<evidence type="ECO:0000313" key="3">
    <source>
        <dbReference type="EMBL" id="QIN82670.1"/>
    </source>
</evidence>
<dbReference type="Proteomes" id="UP000501452">
    <property type="component" value="Chromosome"/>
</dbReference>
<reference evidence="3 4" key="1">
    <citation type="submission" date="2019-10" db="EMBL/GenBank/DDBJ databases">
        <title>Rubrobacter sp nov SCSIO 52090 isolated from a deep-sea sediment in the South China Sea.</title>
        <authorList>
            <person name="Chen R.W."/>
        </authorList>
    </citation>
    <scope>NUCLEOTIDE SEQUENCE [LARGE SCALE GENOMIC DNA]</scope>
    <source>
        <strain evidence="3 4">SCSIO 52909</strain>
    </source>
</reference>
<feature type="compositionally biased region" description="Acidic residues" evidence="1">
    <location>
        <begin position="404"/>
        <end position="414"/>
    </location>
</feature>
<evidence type="ECO:0000256" key="1">
    <source>
        <dbReference type="SAM" id="MobiDB-lite"/>
    </source>
</evidence>
<dbReference type="EMBL" id="CP045119">
    <property type="protein sequence ID" value="QIN82670.1"/>
    <property type="molecule type" value="Genomic_DNA"/>
</dbReference>
<feature type="compositionally biased region" description="Basic and acidic residues" evidence="1">
    <location>
        <begin position="416"/>
        <end position="427"/>
    </location>
</feature>
<dbReference type="RefSeq" id="WP_166175225.1">
    <property type="nucleotide sequence ID" value="NZ_CP045119.1"/>
</dbReference>
<dbReference type="Gene3D" id="3.40.50.1820">
    <property type="entry name" value="alpha/beta hydrolase"/>
    <property type="match status" value="1"/>
</dbReference>
<dbReference type="SUPFAM" id="SSF53474">
    <property type="entry name" value="alpha/beta-Hydrolases"/>
    <property type="match status" value="1"/>
</dbReference>
<dbReference type="PANTHER" id="PTHR43798:SF33">
    <property type="entry name" value="HYDROLASE, PUTATIVE (AFU_ORTHOLOGUE AFUA_2G14860)-RELATED"/>
    <property type="match status" value="1"/>
</dbReference>
<keyword evidence="4" id="KW-1185">Reference proteome</keyword>
<dbReference type="KEGG" id="rub:GBA63_08440"/>
<dbReference type="InterPro" id="IPR000073">
    <property type="entry name" value="AB_hydrolase_1"/>
</dbReference>
<protein>
    <submittedName>
        <fullName evidence="3">Alpha/beta fold hydrolase</fullName>
    </submittedName>
</protein>
<evidence type="ECO:0000259" key="2">
    <source>
        <dbReference type="Pfam" id="PF00561"/>
    </source>
</evidence>
<keyword evidence="3" id="KW-0378">Hydrolase</keyword>
<dbReference type="PRINTS" id="PR00111">
    <property type="entry name" value="ABHYDROLASE"/>
</dbReference>
<name>A0A6G8Q875_9ACTN</name>
<feature type="region of interest" description="Disordered" evidence="1">
    <location>
        <begin position="315"/>
        <end position="442"/>
    </location>
</feature>
<dbReference type="InterPro" id="IPR050266">
    <property type="entry name" value="AB_hydrolase_sf"/>
</dbReference>
<dbReference type="PANTHER" id="PTHR43798">
    <property type="entry name" value="MONOACYLGLYCEROL LIPASE"/>
    <property type="match status" value="1"/>
</dbReference>
<dbReference type="GO" id="GO:0016787">
    <property type="term" value="F:hydrolase activity"/>
    <property type="evidence" value="ECO:0007669"/>
    <property type="project" value="UniProtKB-KW"/>
</dbReference>
<dbReference type="AlphaFoldDB" id="A0A6G8Q875"/>
<gene>
    <name evidence="3" type="ORF">GBA63_08440</name>
</gene>
<feature type="domain" description="AB hydrolase-1" evidence="2">
    <location>
        <begin position="54"/>
        <end position="288"/>
    </location>
</feature>